<feature type="compositionally biased region" description="Low complexity" evidence="1">
    <location>
        <begin position="14"/>
        <end position="23"/>
    </location>
</feature>
<comment type="caution">
    <text evidence="2">The sequence shown here is derived from an EMBL/GenBank/DDBJ whole genome shotgun (WGS) entry which is preliminary data.</text>
</comment>
<accession>A0A363UQA7</accession>
<dbReference type="AlphaFoldDB" id="A0A363UQA7"/>
<evidence type="ECO:0008006" key="4">
    <source>
        <dbReference type="Google" id="ProtNLM"/>
    </source>
</evidence>
<proteinExistence type="predicted"/>
<evidence type="ECO:0000256" key="1">
    <source>
        <dbReference type="SAM" id="MobiDB-lite"/>
    </source>
</evidence>
<gene>
    <name evidence="2" type="ORF">DEH80_00630</name>
</gene>
<organism evidence="2 3">
    <name type="scientific">Abyssibacter profundi</name>
    <dbReference type="NCBI Taxonomy" id="2182787"/>
    <lineage>
        <taxon>Bacteria</taxon>
        <taxon>Pseudomonadati</taxon>
        <taxon>Pseudomonadota</taxon>
        <taxon>Gammaproteobacteria</taxon>
        <taxon>Chromatiales</taxon>
        <taxon>Oceanococcaceae</taxon>
        <taxon>Abyssibacter</taxon>
    </lineage>
</organism>
<dbReference type="Proteomes" id="UP000251800">
    <property type="component" value="Unassembled WGS sequence"/>
</dbReference>
<keyword evidence="3" id="KW-1185">Reference proteome</keyword>
<sequence length="95" mass="9451">MRKLPIFASAIDWSVPSSPAGPLGPVGPAGPVGPEGPAGPIGPAGPAAPVAPLSPWQAAMPAHNAMTAPSLNPFVTVTSNAPLCEYKSRDASEQT</sequence>
<evidence type="ECO:0000313" key="2">
    <source>
        <dbReference type="EMBL" id="PWN57679.1"/>
    </source>
</evidence>
<dbReference type="EMBL" id="QEQK01000001">
    <property type="protein sequence ID" value="PWN57679.1"/>
    <property type="molecule type" value="Genomic_DNA"/>
</dbReference>
<evidence type="ECO:0000313" key="3">
    <source>
        <dbReference type="Proteomes" id="UP000251800"/>
    </source>
</evidence>
<feature type="region of interest" description="Disordered" evidence="1">
    <location>
        <begin position="14"/>
        <end position="52"/>
    </location>
</feature>
<protein>
    <recommendedName>
        <fullName evidence="4">Collagen-like protein</fullName>
    </recommendedName>
</protein>
<reference evidence="2 3" key="1">
    <citation type="submission" date="2018-05" db="EMBL/GenBank/DDBJ databases">
        <title>Abyssibacter profundi OUC007T gen. nov., sp. nov, a marine bacterium isolated from seawater of the Mariana Trench.</title>
        <authorList>
            <person name="Zhou S."/>
        </authorList>
    </citation>
    <scope>NUCLEOTIDE SEQUENCE [LARGE SCALE GENOMIC DNA]</scope>
    <source>
        <strain evidence="2 3">OUC007</strain>
    </source>
</reference>
<name>A0A363UQA7_9GAMM</name>